<keyword evidence="4" id="KW-0444">Lipid biosynthesis</keyword>
<evidence type="ECO:0000256" key="3">
    <source>
        <dbReference type="ARBA" id="ARBA00022475"/>
    </source>
</evidence>
<keyword evidence="5" id="KW-0997">Cell inner membrane</keyword>
<accession>A0ABW5FII6</accession>
<evidence type="ECO:0000256" key="2">
    <source>
        <dbReference type="ARBA" id="ARBA00007362"/>
    </source>
</evidence>
<dbReference type="Proteomes" id="UP001597448">
    <property type="component" value="Unassembled WGS sequence"/>
</dbReference>
<comment type="caution">
    <text evidence="14">The sequence shown here is derived from an EMBL/GenBank/DDBJ whole genome shotgun (WGS) entry which is preliminary data.</text>
</comment>
<feature type="transmembrane region" description="Helical" evidence="12">
    <location>
        <begin position="92"/>
        <end position="110"/>
    </location>
</feature>
<feature type="domain" description="EamA" evidence="13">
    <location>
        <begin position="18"/>
        <end position="109"/>
    </location>
</feature>
<evidence type="ECO:0000256" key="8">
    <source>
        <dbReference type="ARBA" id="ARBA00022985"/>
    </source>
</evidence>
<dbReference type="InterPro" id="IPR000620">
    <property type="entry name" value="EamA_dom"/>
</dbReference>
<keyword evidence="6" id="KW-0441">Lipid A biosynthesis</keyword>
<dbReference type="PANTHER" id="PTHR30561">
    <property type="entry name" value="SMR FAMILY PROTON-DEPENDENT DRUG EFFLUX TRANSPORTER SUGE"/>
    <property type="match status" value="1"/>
</dbReference>
<dbReference type="SUPFAM" id="SSF103481">
    <property type="entry name" value="Multidrug resistance efflux transporter EmrE"/>
    <property type="match status" value="1"/>
</dbReference>
<evidence type="ECO:0000256" key="4">
    <source>
        <dbReference type="ARBA" id="ARBA00022516"/>
    </source>
</evidence>
<comment type="subcellular location">
    <subcellularLocation>
        <location evidence="1">Cell membrane</location>
        <topology evidence="1">Multi-pass membrane protein</topology>
    </subcellularLocation>
</comment>
<keyword evidence="10" id="KW-0443">Lipid metabolism</keyword>
<organism evidence="14 15">
    <name type="scientific">Paenibacillus rhizoplanae</name>
    <dbReference type="NCBI Taxonomy" id="1917181"/>
    <lineage>
        <taxon>Bacteria</taxon>
        <taxon>Bacillati</taxon>
        <taxon>Bacillota</taxon>
        <taxon>Bacilli</taxon>
        <taxon>Bacillales</taxon>
        <taxon>Paenibacillaceae</taxon>
        <taxon>Paenibacillus</taxon>
    </lineage>
</organism>
<dbReference type="RefSeq" id="WP_209994788.1">
    <property type="nucleotide sequence ID" value="NZ_JBHSVQ010000001.1"/>
</dbReference>
<evidence type="ECO:0000256" key="5">
    <source>
        <dbReference type="ARBA" id="ARBA00022519"/>
    </source>
</evidence>
<evidence type="ECO:0000256" key="11">
    <source>
        <dbReference type="ARBA" id="ARBA00023136"/>
    </source>
</evidence>
<evidence type="ECO:0000256" key="12">
    <source>
        <dbReference type="SAM" id="Phobius"/>
    </source>
</evidence>
<feature type="transmembrane region" description="Helical" evidence="12">
    <location>
        <begin position="37"/>
        <end position="56"/>
    </location>
</feature>
<comment type="similarity">
    <text evidence="2">Belongs to the EamA transporter family.</text>
</comment>
<evidence type="ECO:0000256" key="9">
    <source>
        <dbReference type="ARBA" id="ARBA00022989"/>
    </source>
</evidence>
<evidence type="ECO:0000313" key="14">
    <source>
        <dbReference type="EMBL" id="MFD2414299.1"/>
    </source>
</evidence>
<dbReference type="Pfam" id="PF00892">
    <property type="entry name" value="EamA"/>
    <property type="match status" value="1"/>
</dbReference>
<evidence type="ECO:0000256" key="10">
    <source>
        <dbReference type="ARBA" id="ARBA00023098"/>
    </source>
</evidence>
<sequence length="112" mass="12498">MEQLTTVNKRFSGKWLMIISAFLTATGQLFWKWGHSNIIYMAIGFVCYGIGAIFMIKSLKFLKLSVAYPLMCTSYIVALIYGGVFLGEPVTMKKLVAVILLVIGVSLTSYEK</sequence>
<keyword evidence="8" id="KW-0448">Lipopolysaccharide biosynthesis</keyword>
<protein>
    <submittedName>
        <fullName evidence="14">EamA family transporter</fullName>
    </submittedName>
</protein>
<reference evidence="15" key="1">
    <citation type="journal article" date="2019" name="Int. J. Syst. Evol. Microbiol.">
        <title>The Global Catalogue of Microorganisms (GCM) 10K type strain sequencing project: providing services to taxonomists for standard genome sequencing and annotation.</title>
        <authorList>
            <consortium name="The Broad Institute Genomics Platform"/>
            <consortium name="The Broad Institute Genome Sequencing Center for Infectious Disease"/>
            <person name="Wu L."/>
            <person name="Ma J."/>
        </authorList>
    </citation>
    <scope>NUCLEOTIDE SEQUENCE [LARGE SCALE GENOMIC DNA]</scope>
    <source>
        <strain evidence="15">CCM 8725</strain>
    </source>
</reference>
<evidence type="ECO:0000256" key="1">
    <source>
        <dbReference type="ARBA" id="ARBA00004651"/>
    </source>
</evidence>
<evidence type="ECO:0000256" key="6">
    <source>
        <dbReference type="ARBA" id="ARBA00022556"/>
    </source>
</evidence>
<keyword evidence="9 12" id="KW-1133">Transmembrane helix</keyword>
<keyword evidence="11 12" id="KW-0472">Membrane</keyword>
<evidence type="ECO:0000313" key="15">
    <source>
        <dbReference type="Proteomes" id="UP001597448"/>
    </source>
</evidence>
<evidence type="ECO:0000256" key="7">
    <source>
        <dbReference type="ARBA" id="ARBA00022692"/>
    </source>
</evidence>
<dbReference type="Gene3D" id="1.10.3730.20">
    <property type="match status" value="1"/>
</dbReference>
<dbReference type="InterPro" id="IPR000390">
    <property type="entry name" value="Small_drug/metabolite_transptr"/>
</dbReference>
<proteinExistence type="inferred from homology"/>
<feature type="transmembrane region" description="Helical" evidence="12">
    <location>
        <begin position="12"/>
        <end position="31"/>
    </location>
</feature>
<feature type="transmembrane region" description="Helical" evidence="12">
    <location>
        <begin position="68"/>
        <end position="86"/>
    </location>
</feature>
<name>A0ABW5FII6_9BACL</name>
<evidence type="ECO:0000259" key="13">
    <source>
        <dbReference type="Pfam" id="PF00892"/>
    </source>
</evidence>
<keyword evidence="15" id="KW-1185">Reference proteome</keyword>
<keyword evidence="3" id="KW-1003">Cell membrane</keyword>
<keyword evidence="7 12" id="KW-0812">Transmembrane</keyword>
<dbReference type="EMBL" id="JBHUKY010000100">
    <property type="protein sequence ID" value="MFD2414299.1"/>
    <property type="molecule type" value="Genomic_DNA"/>
</dbReference>
<dbReference type="PANTHER" id="PTHR30561:SF9">
    <property type="entry name" value="4-AMINO-4-DEOXY-L-ARABINOSE-PHOSPHOUNDECAPRENOL FLIPPASE SUBUNIT ARNF-RELATED"/>
    <property type="match status" value="1"/>
</dbReference>
<gene>
    <name evidence="14" type="ORF">ACFSX3_31090</name>
</gene>
<dbReference type="InterPro" id="IPR037185">
    <property type="entry name" value="EmrE-like"/>
</dbReference>